<dbReference type="AlphaFoldDB" id="A0A4V0ZFY2"/>
<dbReference type="KEGG" id="lsd:EMK97_06480"/>
<organism evidence="2 3">
    <name type="scientific">Litorilituus sediminis</name>
    <dbReference type="NCBI Taxonomy" id="718192"/>
    <lineage>
        <taxon>Bacteria</taxon>
        <taxon>Pseudomonadati</taxon>
        <taxon>Pseudomonadota</taxon>
        <taxon>Gammaproteobacteria</taxon>
        <taxon>Alteromonadales</taxon>
        <taxon>Colwelliaceae</taxon>
        <taxon>Litorilituus</taxon>
    </lineage>
</organism>
<evidence type="ECO:0000256" key="1">
    <source>
        <dbReference type="SAM" id="Phobius"/>
    </source>
</evidence>
<keyword evidence="1" id="KW-0472">Membrane</keyword>
<sequence length="262" mass="28973">MVALSFVDSAYLNKVTISLIAYGLAVFMLLPFAVYSQELWVGKACPVTFEQESLGILVISQPWFHTSRSNAAYIASDNATGIGVEIHFFANAKGDTRHQNIANCQQYRIVQARQTTARLFAGEKALQLDLPEAAKAPFYDAEAREFGRGSHQTPIDDSDKPWQGRINRASTVAIYDTPYVSDSYGQEGQDISVLFETCVVCQREASASSLLSCLHWGYQREFIGGQTGWTEPEALNAQCQLTGSKSLVTILRNKQVLSDIEK</sequence>
<evidence type="ECO:0000313" key="2">
    <source>
        <dbReference type="EMBL" id="QBG35390.1"/>
    </source>
</evidence>
<protein>
    <submittedName>
        <fullName evidence="2">Uncharacterized protein</fullName>
    </submittedName>
</protein>
<keyword evidence="1" id="KW-0812">Transmembrane</keyword>
<feature type="transmembrane region" description="Helical" evidence="1">
    <location>
        <begin position="15"/>
        <end position="35"/>
    </location>
</feature>
<dbReference type="Proteomes" id="UP000290244">
    <property type="component" value="Chromosome"/>
</dbReference>
<keyword evidence="1" id="KW-1133">Transmembrane helix</keyword>
<name>A0A4V0ZFY2_9GAMM</name>
<reference evidence="2 3" key="1">
    <citation type="submission" date="2018-12" db="EMBL/GenBank/DDBJ databases">
        <title>Complete genome of Litorilituus sediminis.</title>
        <authorList>
            <person name="Liu A."/>
            <person name="Rong J."/>
        </authorList>
    </citation>
    <scope>NUCLEOTIDE SEQUENCE [LARGE SCALE GENOMIC DNA]</scope>
    <source>
        <strain evidence="2 3">JCM 17549</strain>
    </source>
</reference>
<gene>
    <name evidence="2" type="ORF">EMK97_06480</name>
</gene>
<accession>A0A4V0ZFY2</accession>
<dbReference type="EMBL" id="CP034759">
    <property type="protein sequence ID" value="QBG35390.1"/>
    <property type="molecule type" value="Genomic_DNA"/>
</dbReference>
<keyword evidence="3" id="KW-1185">Reference proteome</keyword>
<evidence type="ECO:0000313" key="3">
    <source>
        <dbReference type="Proteomes" id="UP000290244"/>
    </source>
</evidence>
<proteinExistence type="predicted"/>
<dbReference type="RefSeq" id="WP_130600520.1">
    <property type="nucleotide sequence ID" value="NZ_CP034759.1"/>
</dbReference>
<dbReference type="OrthoDB" id="6380955at2"/>